<dbReference type="RefSeq" id="WP_008737793.1">
    <property type="nucleotide sequence ID" value="NZ_CP004387.1"/>
</dbReference>
<evidence type="ECO:0000313" key="4">
    <source>
        <dbReference type="Proteomes" id="UP000006764"/>
    </source>
</evidence>
<accession>A0A0B4XPU0</accession>
<keyword evidence="4" id="KW-1185">Reference proteome</keyword>
<dbReference type="AlphaFoldDB" id="A0A0B4XPU0"/>
<dbReference type="EMBL" id="CP004387">
    <property type="protein sequence ID" value="AJD48277.1"/>
    <property type="molecule type" value="Genomic_DNA"/>
</dbReference>
<feature type="region of interest" description="Disordered" evidence="1">
    <location>
        <begin position="1"/>
        <end position="25"/>
    </location>
</feature>
<evidence type="ECO:0000313" key="3">
    <source>
        <dbReference type="EMBL" id="AJD48277.1"/>
    </source>
</evidence>
<gene>
    <name evidence="3" type="ORF">S7S_09325</name>
</gene>
<protein>
    <submittedName>
        <fullName evidence="3">Uncharacterized protein</fullName>
    </submittedName>
</protein>
<keyword evidence="2" id="KW-0472">Membrane</keyword>
<evidence type="ECO:0000256" key="2">
    <source>
        <dbReference type="SAM" id="Phobius"/>
    </source>
</evidence>
<feature type="transmembrane region" description="Helical" evidence="2">
    <location>
        <begin position="139"/>
        <end position="159"/>
    </location>
</feature>
<keyword evidence="2" id="KW-1133">Transmembrane helix</keyword>
<reference evidence="3 4" key="1">
    <citation type="journal article" date="2012" name="J. Bacteriol.">
        <title>Genome sequence of an alkane-degrading bacterium, Alcanivorax pacificus type strain W11-5, isolated from deep sea sediment.</title>
        <authorList>
            <person name="Lai Q."/>
            <person name="Shao Z."/>
        </authorList>
    </citation>
    <scope>NUCLEOTIDE SEQUENCE [LARGE SCALE GENOMIC DNA]</scope>
    <source>
        <strain evidence="3 4">W11-5</strain>
    </source>
</reference>
<name>A0A0B4XPU0_9GAMM</name>
<dbReference type="Proteomes" id="UP000006764">
    <property type="component" value="Chromosome"/>
</dbReference>
<organism evidence="3 4">
    <name type="scientific">Isoalcanivorax pacificus W11-5</name>
    <dbReference type="NCBI Taxonomy" id="391936"/>
    <lineage>
        <taxon>Bacteria</taxon>
        <taxon>Pseudomonadati</taxon>
        <taxon>Pseudomonadota</taxon>
        <taxon>Gammaproteobacteria</taxon>
        <taxon>Oceanospirillales</taxon>
        <taxon>Alcanivoracaceae</taxon>
        <taxon>Isoalcanivorax</taxon>
    </lineage>
</organism>
<dbReference type="KEGG" id="apac:S7S_09325"/>
<sequence>MMFGGSSSSNTTLDTGDKNYQQAGNQGLNLAGMDVRRNSSVNATDNSGNQGFVVGNITAQRNSTTNVNLTQTDHGAVAGGLALGSQALTEMSDFGSEALFSMQMLAQQQQAASRDQVSEIGRLAETFRSDGASTTQRNMLYLGGGLLVFSAVAIIAVTWKGKK</sequence>
<keyword evidence="2" id="KW-0812">Transmembrane</keyword>
<evidence type="ECO:0000256" key="1">
    <source>
        <dbReference type="SAM" id="MobiDB-lite"/>
    </source>
</evidence>
<proteinExistence type="predicted"/>
<dbReference type="HOGENOM" id="CLU_1623673_0_0_6"/>
<dbReference type="STRING" id="391936.S7S_09325"/>